<evidence type="ECO:0000313" key="5">
    <source>
        <dbReference type="Proteomes" id="UP000654401"/>
    </source>
</evidence>
<dbReference type="GO" id="GO:0004789">
    <property type="term" value="F:thiamine-phosphate diphosphorylase activity"/>
    <property type="evidence" value="ECO:0007669"/>
    <property type="project" value="TreeGrafter"/>
</dbReference>
<feature type="domain" description="Thiamine phosphate synthase/TenI" evidence="3">
    <location>
        <begin position="23"/>
        <end position="199"/>
    </location>
</feature>
<protein>
    <submittedName>
        <fullName evidence="4">Thiamine phosphate synthase</fullName>
    </submittedName>
</protein>
<name>A0A8J6NXE3_9GAMM</name>
<dbReference type="GO" id="GO:0009228">
    <property type="term" value="P:thiamine biosynthetic process"/>
    <property type="evidence" value="ECO:0007669"/>
    <property type="project" value="UniProtKB-KW"/>
</dbReference>
<reference evidence="4 5" key="1">
    <citation type="submission" date="2020-08" db="EMBL/GenBank/DDBJ databases">
        <title>Bridging the membrane lipid divide: bacteria of the FCB group superphylum have the potential to synthesize archaeal ether lipids.</title>
        <authorList>
            <person name="Villanueva L."/>
            <person name="Von Meijenfeldt F.A.B."/>
            <person name="Westbye A.B."/>
            <person name="Yadav S."/>
            <person name="Hopmans E.C."/>
            <person name="Dutilh B.E."/>
            <person name="Sinninghe Damste J.S."/>
        </authorList>
    </citation>
    <scope>NUCLEOTIDE SEQUENCE [LARGE SCALE GENOMIC DNA]</scope>
    <source>
        <strain evidence="4">NIOZ-UU100</strain>
    </source>
</reference>
<dbReference type="GO" id="GO:0005737">
    <property type="term" value="C:cytoplasm"/>
    <property type="evidence" value="ECO:0007669"/>
    <property type="project" value="TreeGrafter"/>
</dbReference>
<dbReference type="EMBL" id="JACNFK010000029">
    <property type="protein sequence ID" value="MBC8519896.1"/>
    <property type="molecule type" value="Genomic_DNA"/>
</dbReference>
<dbReference type="InterPro" id="IPR036206">
    <property type="entry name" value="ThiamineP_synth_sf"/>
</dbReference>
<evidence type="ECO:0000256" key="2">
    <source>
        <dbReference type="ARBA" id="ARBA00022977"/>
    </source>
</evidence>
<proteinExistence type="predicted"/>
<sequence length="202" mass="22251">MTTLQSMQSIVPDMQHWTLPDRYLITGKSDNRTHFMEKLESALQSGIRLIQFRAPDLEMDDYLEMASRVVKHSHAHGTKVLLNGDPAWVEMTGADGIHLNGHRLKELSTRPLADDLLISASCHNEEELQQAAVVGVDFAVLSAVLPTQTHPGREPLGWERFAQLVKMASFPVYALGGVGQSHIRLSVQMGGQGVAAITAFWG</sequence>
<dbReference type="Proteomes" id="UP000654401">
    <property type="component" value="Unassembled WGS sequence"/>
</dbReference>
<dbReference type="PANTHER" id="PTHR20857">
    <property type="entry name" value="THIAMINE-PHOSPHATE PYROPHOSPHORYLASE"/>
    <property type="match status" value="1"/>
</dbReference>
<evidence type="ECO:0000256" key="1">
    <source>
        <dbReference type="ARBA" id="ARBA00004948"/>
    </source>
</evidence>
<accession>A0A8J6NXE3</accession>
<dbReference type="SUPFAM" id="SSF51391">
    <property type="entry name" value="Thiamin phosphate synthase"/>
    <property type="match status" value="1"/>
</dbReference>
<evidence type="ECO:0000259" key="3">
    <source>
        <dbReference type="Pfam" id="PF02581"/>
    </source>
</evidence>
<evidence type="ECO:0000313" key="4">
    <source>
        <dbReference type="EMBL" id="MBC8519896.1"/>
    </source>
</evidence>
<dbReference type="InterPro" id="IPR022998">
    <property type="entry name" value="ThiamineP_synth_TenI"/>
</dbReference>
<comment type="pathway">
    <text evidence="1">Cofactor biosynthesis; thiamine diphosphate biosynthesis.</text>
</comment>
<dbReference type="Gene3D" id="3.20.20.70">
    <property type="entry name" value="Aldolase class I"/>
    <property type="match status" value="1"/>
</dbReference>
<dbReference type="CDD" id="cd00564">
    <property type="entry name" value="TMP_TenI"/>
    <property type="match status" value="1"/>
</dbReference>
<keyword evidence="2" id="KW-0784">Thiamine biosynthesis</keyword>
<organism evidence="4 5">
    <name type="scientific">Candidatus Thiopontia autotrophica</name>
    <dbReference type="NCBI Taxonomy" id="2841688"/>
    <lineage>
        <taxon>Bacteria</taxon>
        <taxon>Pseudomonadati</taxon>
        <taxon>Pseudomonadota</taxon>
        <taxon>Gammaproteobacteria</taxon>
        <taxon>Candidatus Thiopontia</taxon>
    </lineage>
</organism>
<dbReference type="PANTHER" id="PTHR20857:SF15">
    <property type="entry name" value="THIAMINE-PHOSPHATE SYNTHASE"/>
    <property type="match status" value="1"/>
</dbReference>
<comment type="caution">
    <text evidence="4">The sequence shown here is derived from an EMBL/GenBank/DDBJ whole genome shotgun (WGS) entry which is preliminary data.</text>
</comment>
<dbReference type="Pfam" id="PF02581">
    <property type="entry name" value="TMP-TENI"/>
    <property type="match status" value="1"/>
</dbReference>
<dbReference type="InterPro" id="IPR013785">
    <property type="entry name" value="Aldolase_TIM"/>
</dbReference>
<dbReference type="AlphaFoldDB" id="A0A8J6NXE3"/>
<gene>
    <name evidence="4" type="ORF">H8D24_05775</name>
</gene>